<evidence type="ECO:0000256" key="1">
    <source>
        <dbReference type="SAM" id="Coils"/>
    </source>
</evidence>
<keyword evidence="5" id="KW-0378">Hydrolase</keyword>
<gene>
    <name evidence="5" type="ORF">GN277_12800</name>
</gene>
<dbReference type="Pfam" id="PF04851">
    <property type="entry name" value="ResIII"/>
    <property type="match status" value="1"/>
</dbReference>
<keyword evidence="1" id="KW-0175">Coiled coil</keyword>
<dbReference type="GO" id="GO:0005524">
    <property type="term" value="F:ATP binding"/>
    <property type="evidence" value="ECO:0007669"/>
    <property type="project" value="InterPro"/>
</dbReference>
<dbReference type="Pfam" id="PF03457">
    <property type="entry name" value="HA"/>
    <property type="match status" value="2"/>
</dbReference>
<dbReference type="InterPro" id="IPR027417">
    <property type="entry name" value="P-loop_NTPase"/>
</dbReference>
<evidence type="ECO:0000259" key="4">
    <source>
        <dbReference type="Pfam" id="PF04851"/>
    </source>
</evidence>
<dbReference type="InterPro" id="IPR005114">
    <property type="entry name" value="Helicase_assoc"/>
</dbReference>
<sequence>MSDDKRYERGEYEVMKVDLLPHNQEAYEKIKLQIAEGKKKIAISHATGTGKSYLIAKLFEDYSDYKKLVLVPSTYIGDQIQGLFEKYSIQNADVVLYQRLIRMSDEDIAAMDYSLISLDEYHHDISKVWGKKVRKLIDTHPESIIFGTSATPVRSDGVNTIDELFEGNCANDLPLSESIAKKIVPLPKYVGALYTLDDELERLRKKVENATNSKEEKKEYYKKINTMRSQIEKSYGMPIILNKHIKNREGKYIVFCKNKTHLAEIKDTVIGWFRTAGFKDIHAYEVYSDYENKDAEYRAFCDDESHSLKLLFSIAMLNEGLHLENISGVILLRPTKSSIVWHQQIGRAIEANNTNTPVIIDAVNNFSAVRQGMELLNEIKNAIAREKEKDPNFDDTGFEDIDTFFVLEQVLEIKEMFAGIEGRLEGNWDLYIRALKQYREREGDCLVPRDHTEMVDDISVALYNWVSNVRMVKKGKLRGALTDERIKQLDEIGFIWDTLLYEWENGLRHFDKYVKEHNGDVLVPEAYVDEEDGFHTGYWVRNKRSEFKNGKLEKNRIVQLEERICMGCERV</sequence>
<evidence type="ECO:0000259" key="2">
    <source>
        <dbReference type="Pfam" id="PF00271"/>
    </source>
</evidence>
<dbReference type="GO" id="GO:0016787">
    <property type="term" value="F:hydrolase activity"/>
    <property type="evidence" value="ECO:0007669"/>
    <property type="project" value="InterPro"/>
</dbReference>
<dbReference type="Proteomes" id="UP000460412">
    <property type="component" value="Unassembled WGS sequence"/>
</dbReference>
<proteinExistence type="predicted"/>
<reference evidence="5 6" key="1">
    <citation type="submission" date="2019-12" db="EMBL/GenBank/DDBJ databases">
        <title>Sporaefaciens musculi gen. nov., sp. nov., a novel bacterium isolated from the caecum of an obese mouse.</title>
        <authorList>
            <person name="Rasmussen T.S."/>
            <person name="Streidl T."/>
            <person name="Hitch T.C.A."/>
            <person name="Wortmann E."/>
            <person name="Deptula P."/>
            <person name="Hansen M."/>
            <person name="Nielsen D.S."/>
            <person name="Clavel T."/>
            <person name="Vogensen F.K."/>
        </authorList>
    </citation>
    <scope>NUCLEOTIDE SEQUENCE [LARGE SCALE GENOMIC DNA]</scope>
    <source>
        <strain evidence="5 6">WCA-9-b2</strain>
    </source>
</reference>
<dbReference type="AlphaFoldDB" id="A0A7X3SJC7"/>
<protein>
    <submittedName>
        <fullName evidence="5">DEAD/DEAH box helicase family protein</fullName>
    </submittedName>
</protein>
<dbReference type="GO" id="GO:0004386">
    <property type="term" value="F:helicase activity"/>
    <property type="evidence" value="ECO:0007669"/>
    <property type="project" value="UniProtKB-KW"/>
</dbReference>
<dbReference type="Gene3D" id="3.40.50.300">
    <property type="entry name" value="P-loop containing nucleotide triphosphate hydrolases"/>
    <property type="match status" value="2"/>
</dbReference>
<feature type="domain" description="Helicase-associated" evidence="3">
    <location>
        <begin position="502"/>
        <end position="562"/>
    </location>
</feature>
<dbReference type="InterPro" id="IPR001650">
    <property type="entry name" value="Helicase_C-like"/>
</dbReference>
<feature type="domain" description="Helicase/UvrB N-terminal" evidence="4">
    <location>
        <begin position="17"/>
        <end position="91"/>
    </location>
</feature>
<keyword evidence="5" id="KW-0547">Nucleotide-binding</keyword>
<evidence type="ECO:0000259" key="3">
    <source>
        <dbReference type="Pfam" id="PF03457"/>
    </source>
</evidence>
<dbReference type="GO" id="GO:0005829">
    <property type="term" value="C:cytosol"/>
    <property type="evidence" value="ECO:0007669"/>
    <property type="project" value="TreeGrafter"/>
</dbReference>
<dbReference type="PANTHER" id="PTHR47396">
    <property type="entry name" value="TYPE I RESTRICTION ENZYME ECOKI R PROTEIN"/>
    <property type="match status" value="1"/>
</dbReference>
<dbReference type="GO" id="GO:0003677">
    <property type="term" value="F:DNA binding"/>
    <property type="evidence" value="ECO:0007669"/>
    <property type="project" value="InterPro"/>
</dbReference>
<keyword evidence="6" id="KW-1185">Reference proteome</keyword>
<dbReference type="InterPro" id="IPR050742">
    <property type="entry name" value="Helicase_Restrict-Modif_Enz"/>
</dbReference>
<dbReference type="EMBL" id="WUQX01000001">
    <property type="protein sequence ID" value="MXP76240.1"/>
    <property type="molecule type" value="Genomic_DNA"/>
</dbReference>
<dbReference type="RefSeq" id="WP_159751393.1">
    <property type="nucleotide sequence ID" value="NZ_WUQX01000001.1"/>
</dbReference>
<dbReference type="PANTHER" id="PTHR47396:SF1">
    <property type="entry name" value="ATP-DEPENDENT HELICASE IRC3-RELATED"/>
    <property type="match status" value="1"/>
</dbReference>
<evidence type="ECO:0000313" key="6">
    <source>
        <dbReference type="Proteomes" id="UP000460412"/>
    </source>
</evidence>
<accession>A0A7X3SJC7</accession>
<feature type="coiled-coil region" evidence="1">
    <location>
        <begin position="193"/>
        <end position="220"/>
    </location>
</feature>
<comment type="caution">
    <text evidence="5">The sequence shown here is derived from an EMBL/GenBank/DDBJ whole genome shotgun (WGS) entry which is preliminary data.</text>
</comment>
<dbReference type="Pfam" id="PF00271">
    <property type="entry name" value="Helicase_C"/>
    <property type="match status" value="1"/>
</dbReference>
<keyword evidence="5" id="KW-0067">ATP-binding</keyword>
<name>A0A7X3SJC7_9FIRM</name>
<dbReference type="InterPro" id="IPR006935">
    <property type="entry name" value="Helicase/UvrB_N"/>
</dbReference>
<evidence type="ECO:0000313" key="5">
    <source>
        <dbReference type="EMBL" id="MXP76240.1"/>
    </source>
</evidence>
<feature type="domain" description="Helicase-associated" evidence="3">
    <location>
        <begin position="427"/>
        <end position="494"/>
    </location>
</feature>
<organism evidence="5 6">
    <name type="scientific">Sporofaciens musculi</name>
    <dbReference type="NCBI Taxonomy" id="2681861"/>
    <lineage>
        <taxon>Bacteria</taxon>
        <taxon>Bacillati</taxon>
        <taxon>Bacillota</taxon>
        <taxon>Clostridia</taxon>
        <taxon>Lachnospirales</taxon>
        <taxon>Lachnospiraceae</taxon>
        <taxon>Sporofaciens</taxon>
    </lineage>
</organism>
<keyword evidence="5" id="KW-0347">Helicase</keyword>
<dbReference type="SUPFAM" id="SSF52540">
    <property type="entry name" value="P-loop containing nucleoside triphosphate hydrolases"/>
    <property type="match status" value="1"/>
</dbReference>
<dbReference type="Gene3D" id="6.10.140.530">
    <property type="match status" value="2"/>
</dbReference>
<feature type="domain" description="Helicase C-terminal" evidence="2">
    <location>
        <begin position="241"/>
        <end position="349"/>
    </location>
</feature>